<dbReference type="InterPro" id="IPR000294">
    <property type="entry name" value="GLA_domain"/>
</dbReference>
<dbReference type="FunFam" id="4.10.740.10:FF:000001">
    <property type="entry name" value="vitamin K-dependent protein S"/>
    <property type="match status" value="1"/>
</dbReference>
<evidence type="ECO:0000313" key="5">
    <source>
        <dbReference type="Ensembl" id="ENSKMAP00000027920.1"/>
    </source>
</evidence>
<dbReference type="GO" id="GO:0005509">
    <property type="term" value="F:calcium ion binding"/>
    <property type="evidence" value="ECO:0007669"/>
    <property type="project" value="InterPro"/>
</dbReference>
<dbReference type="GeneID" id="108248460"/>
<keyword evidence="3" id="KW-0812">Transmembrane</keyword>
<organism evidence="5 6">
    <name type="scientific">Kryptolebias marmoratus</name>
    <name type="common">Mangrove killifish</name>
    <name type="synonym">Rivulus marmoratus</name>
    <dbReference type="NCBI Taxonomy" id="37003"/>
    <lineage>
        <taxon>Eukaryota</taxon>
        <taxon>Metazoa</taxon>
        <taxon>Chordata</taxon>
        <taxon>Craniata</taxon>
        <taxon>Vertebrata</taxon>
        <taxon>Euteleostomi</taxon>
        <taxon>Actinopterygii</taxon>
        <taxon>Neopterygii</taxon>
        <taxon>Teleostei</taxon>
        <taxon>Neoteleostei</taxon>
        <taxon>Acanthomorphata</taxon>
        <taxon>Ovalentaria</taxon>
        <taxon>Atherinomorphae</taxon>
        <taxon>Cyprinodontiformes</taxon>
        <taxon>Rivulidae</taxon>
        <taxon>Kryptolebias</taxon>
    </lineage>
</organism>
<keyword evidence="3" id="KW-1133">Transmembrane helix</keyword>
<keyword evidence="1" id="KW-1015">Disulfide bond</keyword>
<dbReference type="PANTHER" id="PTHR24278:SF38">
    <property type="entry name" value="TRANSMEMBRANE GAMMA-CARBOXYGLUTAMIC ACID PROTEIN 4"/>
    <property type="match status" value="1"/>
</dbReference>
<sequence>MGQPAARWGNRVEQFFASMATLFVWIILLSLMKTAHCSVIYRHVPGQLILLDEQSASSFLSRSLLANNWDFELVVQGNLERECKEELCNYEEAREIFEDDAQTKQFWETYKDKHENVPRVDVSGLVAGVLAIVVIAVIVVVLGVYFYKNKKKPGRRSARAPVRMAADVNPAPETVPLSGVHLPPPPLPSYNEALTRSGQHDAPPPPYSGGAPSAPADPGEDN</sequence>
<evidence type="ECO:0000259" key="4">
    <source>
        <dbReference type="PROSITE" id="PS50998"/>
    </source>
</evidence>
<dbReference type="KEGG" id="kmr:108248460"/>
<evidence type="ECO:0000256" key="1">
    <source>
        <dbReference type="ARBA" id="ARBA00023157"/>
    </source>
</evidence>
<dbReference type="GeneTree" id="ENSGT00940000158268"/>
<feature type="transmembrane region" description="Helical" evidence="3">
    <location>
        <begin position="12"/>
        <end position="32"/>
    </location>
</feature>
<dbReference type="SMART" id="SM00069">
    <property type="entry name" value="GLA"/>
    <property type="match status" value="1"/>
</dbReference>
<reference evidence="5" key="2">
    <citation type="submission" date="2025-09" db="UniProtKB">
        <authorList>
            <consortium name="Ensembl"/>
        </authorList>
    </citation>
    <scope>IDENTIFICATION</scope>
</reference>
<dbReference type="InterPro" id="IPR050442">
    <property type="entry name" value="Peptidase_S1_coag_factors"/>
</dbReference>
<feature type="domain" description="Gla" evidence="4">
    <location>
        <begin position="66"/>
        <end position="112"/>
    </location>
</feature>
<dbReference type="PROSITE" id="PS50998">
    <property type="entry name" value="GLA_2"/>
    <property type="match status" value="1"/>
</dbReference>
<dbReference type="Ensembl" id="ENSKMAT00000028273.1">
    <property type="protein sequence ID" value="ENSKMAP00000027920.1"/>
    <property type="gene ID" value="ENSKMAG00000020710.1"/>
</dbReference>
<accession>A0A3Q3BE83</accession>
<dbReference type="PRINTS" id="PR00001">
    <property type="entry name" value="GLABLOOD"/>
</dbReference>
<dbReference type="Pfam" id="PF00594">
    <property type="entry name" value="Gla"/>
    <property type="match status" value="1"/>
</dbReference>
<evidence type="ECO:0000256" key="2">
    <source>
        <dbReference type="SAM" id="MobiDB-lite"/>
    </source>
</evidence>
<dbReference type="Gene3D" id="4.10.740.10">
    <property type="entry name" value="Coagulation Factor IX"/>
    <property type="match status" value="1"/>
</dbReference>
<dbReference type="OMA" id="IYCYKAK"/>
<name>A0A3Q3BE83_KRYMA</name>
<keyword evidence="6" id="KW-1185">Reference proteome</keyword>
<feature type="compositionally biased region" description="Low complexity" evidence="2">
    <location>
        <begin position="208"/>
        <end position="222"/>
    </location>
</feature>
<evidence type="ECO:0000313" key="6">
    <source>
        <dbReference type="Proteomes" id="UP000264800"/>
    </source>
</evidence>
<protein>
    <submittedName>
        <fullName evidence="5">Proline rich Gla (G-carboxyglutamic acid) 2</fullName>
    </submittedName>
</protein>
<feature type="transmembrane region" description="Helical" evidence="3">
    <location>
        <begin position="125"/>
        <end position="147"/>
    </location>
</feature>
<proteinExistence type="predicted"/>
<dbReference type="PROSITE" id="PS00011">
    <property type="entry name" value="GLA_1"/>
    <property type="match status" value="1"/>
</dbReference>
<dbReference type="CTD" id="5639"/>
<dbReference type="InterPro" id="IPR035972">
    <property type="entry name" value="GLA-like_dom_SF"/>
</dbReference>
<dbReference type="SUPFAM" id="SSF57630">
    <property type="entry name" value="GLA-domain"/>
    <property type="match status" value="1"/>
</dbReference>
<dbReference type="GO" id="GO:0005615">
    <property type="term" value="C:extracellular space"/>
    <property type="evidence" value="ECO:0007669"/>
    <property type="project" value="TreeGrafter"/>
</dbReference>
<evidence type="ECO:0000256" key="3">
    <source>
        <dbReference type="SAM" id="Phobius"/>
    </source>
</evidence>
<dbReference type="PANTHER" id="PTHR24278">
    <property type="entry name" value="COAGULATION FACTOR"/>
    <property type="match status" value="1"/>
</dbReference>
<dbReference type="AlphaFoldDB" id="A0A3Q3BE83"/>
<feature type="region of interest" description="Disordered" evidence="2">
    <location>
        <begin position="174"/>
        <end position="222"/>
    </location>
</feature>
<dbReference type="STRING" id="37003.ENSKMAP00000027920"/>
<dbReference type="GO" id="GO:0005886">
    <property type="term" value="C:plasma membrane"/>
    <property type="evidence" value="ECO:0007669"/>
    <property type="project" value="TreeGrafter"/>
</dbReference>
<dbReference type="OrthoDB" id="9945709at2759"/>
<keyword evidence="3" id="KW-0472">Membrane</keyword>
<dbReference type="Proteomes" id="UP000264800">
    <property type="component" value="Unplaced"/>
</dbReference>
<reference evidence="5" key="1">
    <citation type="submission" date="2025-08" db="UniProtKB">
        <authorList>
            <consortium name="Ensembl"/>
        </authorList>
    </citation>
    <scope>IDENTIFICATION</scope>
</reference>
<dbReference type="InterPro" id="IPR017857">
    <property type="entry name" value="Coagulation_fac-like_Gla_dom"/>
</dbReference>
<dbReference type="RefSeq" id="XP_017292737.1">
    <property type="nucleotide sequence ID" value="XM_017437248.3"/>
</dbReference>